<dbReference type="PANTHER" id="PTHR42788">
    <property type="entry name" value="TAURINE IMPORT ATP-BINDING PROTEIN-RELATED"/>
    <property type="match status" value="1"/>
</dbReference>
<keyword evidence="2" id="KW-0547">Nucleotide-binding</keyword>
<dbReference type="InterPro" id="IPR017871">
    <property type="entry name" value="ABC_transporter-like_CS"/>
</dbReference>
<dbReference type="RefSeq" id="WP_344036608.1">
    <property type="nucleotide sequence ID" value="NZ_BAAAKE010000005.1"/>
</dbReference>
<evidence type="ECO:0000256" key="1">
    <source>
        <dbReference type="ARBA" id="ARBA00022448"/>
    </source>
</evidence>
<dbReference type="PANTHER" id="PTHR42788:SF13">
    <property type="entry name" value="ALIPHATIC SULFONATES IMPORT ATP-BINDING PROTEIN SSUB"/>
    <property type="match status" value="1"/>
</dbReference>
<dbReference type="InterPro" id="IPR027417">
    <property type="entry name" value="P-loop_NTPase"/>
</dbReference>
<evidence type="ECO:0000313" key="5">
    <source>
        <dbReference type="EMBL" id="MFC5053745.1"/>
    </source>
</evidence>
<dbReference type="EMBL" id="JBHSJB010000007">
    <property type="protein sequence ID" value="MFC5053745.1"/>
    <property type="molecule type" value="Genomic_DNA"/>
</dbReference>
<name>A0ABV9XTW8_9PSEU</name>
<dbReference type="SMART" id="SM00382">
    <property type="entry name" value="AAA"/>
    <property type="match status" value="1"/>
</dbReference>
<dbReference type="GO" id="GO:0005524">
    <property type="term" value="F:ATP binding"/>
    <property type="evidence" value="ECO:0007669"/>
    <property type="project" value="UniProtKB-KW"/>
</dbReference>
<dbReference type="InterPro" id="IPR003593">
    <property type="entry name" value="AAA+_ATPase"/>
</dbReference>
<dbReference type="CDD" id="cd03293">
    <property type="entry name" value="ABC_NrtD_SsuB_transporters"/>
    <property type="match status" value="1"/>
</dbReference>
<keyword evidence="1" id="KW-0813">Transport</keyword>
<feature type="domain" description="ABC transporter" evidence="4">
    <location>
        <begin position="18"/>
        <end position="250"/>
    </location>
</feature>
<keyword evidence="3 5" id="KW-0067">ATP-binding</keyword>
<dbReference type="InterPro" id="IPR050166">
    <property type="entry name" value="ABC_transporter_ATP-bind"/>
</dbReference>
<evidence type="ECO:0000256" key="3">
    <source>
        <dbReference type="ARBA" id="ARBA00022840"/>
    </source>
</evidence>
<evidence type="ECO:0000259" key="4">
    <source>
        <dbReference type="PROSITE" id="PS50893"/>
    </source>
</evidence>
<reference evidence="6" key="1">
    <citation type="journal article" date="2019" name="Int. J. Syst. Evol. Microbiol.">
        <title>The Global Catalogue of Microorganisms (GCM) 10K type strain sequencing project: providing services to taxonomists for standard genome sequencing and annotation.</title>
        <authorList>
            <consortium name="The Broad Institute Genomics Platform"/>
            <consortium name="The Broad Institute Genome Sequencing Center for Infectious Disease"/>
            <person name="Wu L."/>
            <person name="Ma J."/>
        </authorList>
    </citation>
    <scope>NUCLEOTIDE SEQUENCE [LARGE SCALE GENOMIC DNA]</scope>
    <source>
        <strain evidence="6">KCTC 12848</strain>
    </source>
</reference>
<organism evidence="5 6">
    <name type="scientific">Saccharothrix xinjiangensis</name>
    <dbReference type="NCBI Taxonomy" id="204798"/>
    <lineage>
        <taxon>Bacteria</taxon>
        <taxon>Bacillati</taxon>
        <taxon>Actinomycetota</taxon>
        <taxon>Actinomycetes</taxon>
        <taxon>Pseudonocardiales</taxon>
        <taxon>Pseudonocardiaceae</taxon>
        <taxon>Saccharothrix</taxon>
    </lineage>
</organism>
<keyword evidence="6" id="KW-1185">Reference proteome</keyword>
<accession>A0ABV9XTW8</accession>
<dbReference type="InterPro" id="IPR003439">
    <property type="entry name" value="ABC_transporter-like_ATP-bd"/>
</dbReference>
<dbReference type="PROSITE" id="PS00211">
    <property type="entry name" value="ABC_TRANSPORTER_1"/>
    <property type="match status" value="1"/>
</dbReference>
<evidence type="ECO:0000256" key="2">
    <source>
        <dbReference type="ARBA" id="ARBA00022741"/>
    </source>
</evidence>
<evidence type="ECO:0000313" key="6">
    <source>
        <dbReference type="Proteomes" id="UP001595833"/>
    </source>
</evidence>
<dbReference type="Pfam" id="PF00005">
    <property type="entry name" value="ABC_tran"/>
    <property type="match status" value="1"/>
</dbReference>
<dbReference type="Gene3D" id="3.40.50.300">
    <property type="entry name" value="P-loop containing nucleotide triphosphate hydrolases"/>
    <property type="match status" value="1"/>
</dbReference>
<proteinExistence type="predicted"/>
<dbReference type="SUPFAM" id="SSF52540">
    <property type="entry name" value="P-loop containing nucleoside triphosphate hydrolases"/>
    <property type="match status" value="1"/>
</dbReference>
<dbReference type="Proteomes" id="UP001595833">
    <property type="component" value="Unassembled WGS sequence"/>
</dbReference>
<gene>
    <name evidence="5" type="ORF">ACFPFM_08235</name>
</gene>
<dbReference type="PROSITE" id="PS50893">
    <property type="entry name" value="ABC_TRANSPORTER_2"/>
    <property type="match status" value="1"/>
</dbReference>
<protein>
    <submittedName>
        <fullName evidence="5">ABC transporter ATP-binding protein</fullName>
    </submittedName>
</protein>
<sequence>MTATLENTPAVSDVDAAVTLSGVRKAFGHGASTVVALDGVDLRVAPGEFVCLLGASGCGKSTLLNLVAGLDAPTSGSIELTTSRPAVMFQEAALMPWLTATRNVELPLRLAGVKRGPRREKADELLSLVRLDGAGHKRPHELSGGMRQRVALARALASTLGSAGDDRGGLLLMDEPFAALDAITRDVLQAELVRVWRETGTAIVFVTHDVREAVRLGQRVVLLSSRPGRVVREWDTTGDDEAELIGDVTSRLREVISGHAAA</sequence>
<comment type="caution">
    <text evidence="5">The sequence shown here is derived from an EMBL/GenBank/DDBJ whole genome shotgun (WGS) entry which is preliminary data.</text>
</comment>